<dbReference type="EMBL" id="JALLAZ020001766">
    <property type="protein sequence ID" value="KAL3764745.1"/>
    <property type="molecule type" value="Genomic_DNA"/>
</dbReference>
<evidence type="ECO:0000259" key="2">
    <source>
        <dbReference type="PROSITE" id="PS50190"/>
    </source>
</evidence>
<evidence type="ECO:0000313" key="4">
    <source>
        <dbReference type="Proteomes" id="UP001530315"/>
    </source>
</evidence>
<dbReference type="CDD" id="cd00171">
    <property type="entry name" value="Sec7"/>
    <property type="match status" value="1"/>
</dbReference>
<protein>
    <recommendedName>
        <fullName evidence="2">SEC7 domain-containing protein</fullName>
    </recommendedName>
</protein>
<dbReference type="PANTHER" id="PTHR10663">
    <property type="entry name" value="GUANYL-NUCLEOTIDE EXCHANGE FACTOR"/>
    <property type="match status" value="1"/>
</dbReference>
<feature type="region of interest" description="Disordered" evidence="1">
    <location>
        <begin position="703"/>
        <end position="729"/>
    </location>
</feature>
<feature type="region of interest" description="Disordered" evidence="1">
    <location>
        <begin position="109"/>
        <end position="196"/>
    </location>
</feature>
<feature type="compositionally biased region" description="Pro residues" evidence="1">
    <location>
        <begin position="144"/>
        <end position="157"/>
    </location>
</feature>
<accession>A0ABD3MW91</accession>
<dbReference type="GO" id="GO:0012505">
    <property type="term" value="C:endomembrane system"/>
    <property type="evidence" value="ECO:0007669"/>
    <property type="project" value="UniProtKB-ARBA"/>
</dbReference>
<organism evidence="3 4">
    <name type="scientific">Stephanodiscus triporus</name>
    <dbReference type="NCBI Taxonomy" id="2934178"/>
    <lineage>
        <taxon>Eukaryota</taxon>
        <taxon>Sar</taxon>
        <taxon>Stramenopiles</taxon>
        <taxon>Ochrophyta</taxon>
        <taxon>Bacillariophyta</taxon>
        <taxon>Coscinodiscophyceae</taxon>
        <taxon>Thalassiosirophycidae</taxon>
        <taxon>Stephanodiscales</taxon>
        <taxon>Stephanodiscaceae</taxon>
        <taxon>Stephanodiscus</taxon>
    </lineage>
</organism>
<dbReference type="PANTHER" id="PTHR10663:SF388">
    <property type="entry name" value="GOLGI-SPECIFIC BREFELDIN A-RESISTANCE GUANINE NUCLEOTIDE EXCHANGE FACTOR 1"/>
    <property type="match status" value="1"/>
</dbReference>
<feature type="compositionally biased region" description="Basic and acidic residues" evidence="1">
    <location>
        <begin position="126"/>
        <end position="139"/>
    </location>
</feature>
<dbReference type="Pfam" id="PF01369">
    <property type="entry name" value="Sec7"/>
    <property type="match status" value="1"/>
</dbReference>
<reference evidence="3 4" key="1">
    <citation type="submission" date="2024-10" db="EMBL/GenBank/DDBJ databases">
        <title>Updated reference genomes for cyclostephanoid diatoms.</title>
        <authorList>
            <person name="Roberts W.R."/>
            <person name="Alverson A.J."/>
        </authorList>
    </citation>
    <scope>NUCLEOTIDE SEQUENCE [LARGE SCALE GENOMIC DNA]</scope>
    <source>
        <strain evidence="3 4">AJA276-08</strain>
    </source>
</reference>
<dbReference type="InterPro" id="IPR023394">
    <property type="entry name" value="Sec7_C_sf"/>
</dbReference>
<keyword evidence="4" id="KW-1185">Reference proteome</keyword>
<gene>
    <name evidence="3" type="ORF">ACHAW5_011296</name>
</gene>
<dbReference type="InterPro" id="IPR035999">
    <property type="entry name" value="Sec7_dom_sf"/>
</dbReference>
<dbReference type="Proteomes" id="UP001530315">
    <property type="component" value="Unassembled WGS sequence"/>
</dbReference>
<dbReference type="GO" id="GO:0016192">
    <property type="term" value="P:vesicle-mediated transport"/>
    <property type="evidence" value="ECO:0007669"/>
    <property type="project" value="UniProtKB-ARBA"/>
</dbReference>
<evidence type="ECO:0000313" key="3">
    <source>
        <dbReference type="EMBL" id="KAL3764745.1"/>
    </source>
</evidence>
<feature type="compositionally biased region" description="Low complexity" evidence="1">
    <location>
        <begin position="705"/>
        <end position="719"/>
    </location>
</feature>
<dbReference type="Gene3D" id="1.10.220.20">
    <property type="match status" value="1"/>
</dbReference>
<feature type="domain" description="SEC7" evidence="2">
    <location>
        <begin position="779"/>
        <end position="1003"/>
    </location>
</feature>
<evidence type="ECO:0000256" key="1">
    <source>
        <dbReference type="SAM" id="MobiDB-lite"/>
    </source>
</evidence>
<proteinExistence type="predicted"/>
<dbReference type="PROSITE" id="PS50190">
    <property type="entry name" value="SEC7"/>
    <property type="match status" value="1"/>
</dbReference>
<name>A0ABD3MW91_9STRA</name>
<dbReference type="SMART" id="SM00222">
    <property type="entry name" value="Sec7"/>
    <property type="match status" value="1"/>
</dbReference>
<dbReference type="GO" id="GO:0005737">
    <property type="term" value="C:cytoplasm"/>
    <property type="evidence" value="ECO:0007669"/>
    <property type="project" value="UniProtKB-ARBA"/>
</dbReference>
<sequence>MIINIASYPPNKPRSSIHDAARHINEEARLVLASLRVGPPYIACGELAIGLRELRALIRGRFLDANVVDSNLGALDSAAAAAYASRDQEDATSEQNCVPIVVPPTHVAVDSAEVHKDGNKTITADKASKDKSSPQEQHHQAMPPASPPTPHSVPPSSPSYDPTSSVPALSLPYLPSHMHQNQPPRPLQGRQRRSLDPGSYAAPFLAVIVDPRAAGPHTLVALRALHRLLERGSIVQLTRCGNNVGGYGDHHRGVDGAEGQVGSQEQTNSLAHVYETSLEPIARGVLACRFEQTDAGADEAVEMAIADLLKLLVELDAAGAGAAENALLRRVPLTVMEGQTQQLQPDNGKLKISVQRLPSSVIMEAFQVVFVTRHTFVRDGGGHHSPALSFHFEQVLMRITQVVFGGEDAQSTLKNSMTNSLSSRISSGHLSGARKILKFLIDSLSSRNTNSSGDGGDKWNSSMMVDDGVGDNGRTLCLRLIQCCLITGWGSKAAVSPEVIDPSYLSAQQSSITLEEDKVLLRLIEDDLCLALLRAGQAPLAQHDLIPSSNTSSSSSSGADVLGDGQSTISLELLSQVCATFSHMWSLTKLRPFLTLQFESVFSGFYQRALSLLRRRPLPADGIEYQANMIFDMEVEVILESLVDVLCLSSRNAGGTAGKSMSTIDELFGTYDCSMTESDVASGLLAELCRCCGGLVDEDGEPYLSSTSSRAGTTSAPTPRSNDSESKTISPMLIARHRAVPDHLKELCFEALIGCVRSFFNSAESFVGETFRPIEAASSLRKTKNKKRILHHAARLFNEKPKMGLKYLVENGMLTNPPDPQSVAKFLRNGLVVGLSKSAVGQYLGEVGKSAKDTDADTPVWDQDWFHKELLTAFCSSFGFENQTVLDGLRMFLSTFRLPGEAQMIDRILQAFAESIACQCEESTRGSLKLFSADEKRASDTAYLLSFSIIILNTDLHNENIKANRRMKLADFIRNNKNYGKDISDGDLPEEYLEGIYRNIKEAQIRTLGEGADGSMTVERWKDVMRSAASFRSHVETIRAESDAKDQKELLLECVWRPILSAVSGLWGIAPMGHYHTDIFTVPYQNGSVSGARLGIDLAYEMFSGAFRLRRPDVFQEMFTHLCYMTGLLGEYNRSVEERSDDFIKTIERQSAFTLAINITEEYGDLIGLDGWKCVWAMLFELRDLKLLSGRGQLLKESDPDMLSPKARLDFCRRMANLDSFDEVEGPPRKMSLMNFVFGSSGSIDGGGKIALSQGGCTRSTYRKEDDLIWDDLASSDEENERSPEYLSFPSESPRRLLSIGASFERQLMYESSLDNEIVGVTGLERIDVSLTNPNSTRARVRQRLSQLINFDGLIAESRYLSEEGLSDELNSLVEIICDSSKMASSSTYGTENNGAILGLPLSPASEAFAEILLCEIALKNRDRFALIWDTILRAHYNSRLTYRHSRGRERGDEDHQPETIKLTSGIEKCVTGILRLCVRTSNRNMISNEVLSTLKLLHPPLGLLWSPLELNLDKHLAEGLWRVVQNVDGLAQVNDEAWSGILGLAEWCATRGGLRSNDHIQNVGSLAEDDPSLQTFRSLHLILHAVELKNALRVERWPQIVRSVRCLVEAGERGQCPKLSIAGLDLLQVLHTRMDSIAAKDSESQHLLNCWLPILEAISEPAEKSRNGSVRQQAISLLTDTLLDKNSSSIPVEGGLCGIMNDICIPLAGKRITDLLRIPREVESDLEETFIEVELCISLLFKPFLHHLKALVSVKQEFFGIWISMLGIMKQLLGDEIAHNKSDNKAVRGDVVSRAKLFSTTKELASEHLRNAVMVLAAMGVLNTDGHSKSDSEEISSVTWAAIGSIGYCKPVVDEWRNSACQ</sequence>
<comment type="caution">
    <text evidence="3">The sequence shown here is derived from an EMBL/GenBank/DDBJ whole genome shotgun (WGS) entry which is preliminary data.</text>
</comment>
<feature type="compositionally biased region" description="Low complexity" evidence="1">
    <location>
        <begin position="158"/>
        <end position="167"/>
    </location>
</feature>
<dbReference type="SUPFAM" id="SSF48425">
    <property type="entry name" value="Sec7 domain"/>
    <property type="match status" value="1"/>
</dbReference>
<dbReference type="InterPro" id="IPR000904">
    <property type="entry name" value="Sec7_dom"/>
</dbReference>
<dbReference type="Gene3D" id="1.10.1000.11">
    <property type="entry name" value="Arf Nucleotide-binding Site Opener,domain 2"/>
    <property type="match status" value="1"/>
</dbReference>